<organism evidence="2 3">
    <name type="scientific">Marinihelvus fidelis</name>
    <dbReference type="NCBI Taxonomy" id="2613842"/>
    <lineage>
        <taxon>Bacteria</taxon>
        <taxon>Pseudomonadati</taxon>
        <taxon>Pseudomonadota</taxon>
        <taxon>Gammaproteobacteria</taxon>
        <taxon>Chromatiales</taxon>
        <taxon>Wenzhouxiangellaceae</taxon>
        <taxon>Marinihelvus</taxon>
    </lineage>
</organism>
<name>A0A5N0TES8_9GAMM</name>
<dbReference type="EMBL" id="VYXP01000002">
    <property type="protein sequence ID" value="KAA9133565.1"/>
    <property type="molecule type" value="Genomic_DNA"/>
</dbReference>
<reference evidence="2 3" key="1">
    <citation type="submission" date="2019-09" db="EMBL/GenBank/DDBJ databases">
        <title>Wenzhouxiangella sp. Genome sequencing and assembly.</title>
        <authorList>
            <person name="Zhang R."/>
        </authorList>
    </citation>
    <scope>NUCLEOTIDE SEQUENCE [LARGE SCALE GENOMIC DNA]</scope>
    <source>
        <strain evidence="2 3">W260</strain>
    </source>
</reference>
<dbReference type="Gene3D" id="3.30.2310.20">
    <property type="entry name" value="RelE-like"/>
    <property type="match status" value="1"/>
</dbReference>
<keyword evidence="3" id="KW-1185">Reference proteome</keyword>
<evidence type="ECO:0000256" key="1">
    <source>
        <dbReference type="SAM" id="MobiDB-lite"/>
    </source>
</evidence>
<gene>
    <name evidence="2" type="ORF">F3N42_04245</name>
</gene>
<dbReference type="AlphaFoldDB" id="A0A5N0TES8"/>
<dbReference type="RefSeq" id="WP_150863127.1">
    <property type="nucleotide sequence ID" value="NZ_VYXP01000002.1"/>
</dbReference>
<dbReference type="InterPro" id="IPR035093">
    <property type="entry name" value="RelE/ParE_toxin_dom_sf"/>
</dbReference>
<sequence length="116" mass="13435">MRQVVFYRTGSGRCPVTEFLDALDPRSAQKVSWVLQLVEELDEVPVQYFKKLTGSDGIWEVRARSGGNTYRVLGFLDGDRLVVLNHAFHKKTRKTPQSDIRKAEHRKRDYLARKNS</sequence>
<dbReference type="Proteomes" id="UP000325372">
    <property type="component" value="Unassembled WGS sequence"/>
</dbReference>
<proteinExistence type="predicted"/>
<protein>
    <submittedName>
        <fullName evidence="2">Type II toxin-antitoxin system RelE/ParE family toxin</fullName>
    </submittedName>
</protein>
<dbReference type="InterPro" id="IPR009241">
    <property type="entry name" value="HigB-like"/>
</dbReference>
<evidence type="ECO:0000313" key="3">
    <source>
        <dbReference type="Proteomes" id="UP000325372"/>
    </source>
</evidence>
<feature type="region of interest" description="Disordered" evidence="1">
    <location>
        <begin position="93"/>
        <end position="116"/>
    </location>
</feature>
<comment type="caution">
    <text evidence="2">The sequence shown here is derived from an EMBL/GenBank/DDBJ whole genome shotgun (WGS) entry which is preliminary data.</text>
</comment>
<dbReference type="Pfam" id="PF05973">
    <property type="entry name" value="Gp49"/>
    <property type="match status" value="1"/>
</dbReference>
<accession>A0A5N0TES8</accession>
<evidence type="ECO:0000313" key="2">
    <source>
        <dbReference type="EMBL" id="KAA9133565.1"/>
    </source>
</evidence>
<feature type="compositionally biased region" description="Basic and acidic residues" evidence="1">
    <location>
        <begin position="99"/>
        <end position="116"/>
    </location>
</feature>